<gene>
    <name evidence="2" type="ORF">B5F97_14085</name>
</gene>
<dbReference type="NCBIfam" id="TIGR02145">
    <property type="entry name" value="Fib_succ_major"/>
    <property type="match status" value="1"/>
</dbReference>
<dbReference type="CDD" id="cd13121">
    <property type="entry name" value="BF2867_like_C"/>
    <property type="match status" value="1"/>
</dbReference>
<dbReference type="Pfam" id="PF13149">
    <property type="entry name" value="Mfa_like_1"/>
    <property type="match status" value="1"/>
</dbReference>
<name>A0A1Y3YQM9_9BACE</name>
<dbReference type="RefSeq" id="WP_087426631.1">
    <property type="nucleotide sequence ID" value="NZ_CAMMFP010000007.1"/>
</dbReference>
<dbReference type="CDD" id="cd13120">
    <property type="entry name" value="BF2867_like_N"/>
    <property type="match status" value="1"/>
</dbReference>
<evidence type="ECO:0000313" key="3">
    <source>
        <dbReference type="Proteomes" id="UP000195386"/>
    </source>
</evidence>
<dbReference type="InterPro" id="IPR011871">
    <property type="entry name" value="Fib_succ_major"/>
</dbReference>
<comment type="caution">
    <text evidence="2">The sequence shown here is derived from an EMBL/GenBank/DDBJ whole genome shotgun (WGS) entry which is preliminary data.</text>
</comment>
<sequence length="637" mass="70678">MSIMKNAFKRINNVLYLIIALLTASCVNKIGDEIKEGNIPISFSVKTSKTTTKAAKSAFETGDRTGVFAMLTGNSLDKQRYIDNLLLECGEGSKLIPKKEVYYPEGDATLDFISYYPYQTASVSKGSSLLNVAVQADQSKAADYSLSNFMTARIEDVSNSEKTVKLEYKHQFAKIKLVLTPKEGEDADDMLKANPRIIATGFKTQAVYDLQSDKLSDIDDASEMDIIPFGTWKKEGNSLSGKEFIVIPQTHSDSGQAFTLEWNGKIYICSLPSATIKEDTELEIRINALQSTSETLTGVIAGIKEWGFSEQGESENRYDITAIHTASLSFKTSDVYRIYHQGKPVAEVCREYLYATAADAVDSKAIVVYPVQDNERTDLMSGIVLQLPDKTAMIHGGRVSWNESENSLAYTSGHSQPIEKFYIDASKKIVTEKPAAATLAINVSSYVIRDIRNGILQTYPIVKIGTQYWMKEDLQAAYYNDSRSMPLGKTLGGGESYFKWADCDACFYNGEAVLTEKLAPLDWKLPAPNDWSRLKEYVGENASALKKADAWSSDVYSATNETGFGIQPRGLLLERENKTTLVNANSSTAYWVYNSTQKQLDTVVMFTNGNNDIALKNAVKPEGKDYYNAFSVRCIKE</sequence>
<organism evidence="2 3">
    <name type="scientific">Bacteroides clarus</name>
    <dbReference type="NCBI Taxonomy" id="626929"/>
    <lineage>
        <taxon>Bacteria</taxon>
        <taxon>Pseudomonadati</taxon>
        <taxon>Bacteroidota</taxon>
        <taxon>Bacteroidia</taxon>
        <taxon>Bacteroidales</taxon>
        <taxon>Bacteroidaceae</taxon>
        <taxon>Bacteroides</taxon>
    </lineage>
</organism>
<reference evidence="3" key="1">
    <citation type="submission" date="2017-04" db="EMBL/GenBank/DDBJ databases">
        <title>Function of individual gut microbiota members based on whole genome sequencing of pure cultures obtained from chicken caecum.</title>
        <authorList>
            <person name="Medvecky M."/>
            <person name="Cejkova D."/>
            <person name="Polansky O."/>
            <person name="Karasova D."/>
            <person name="Kubasova T."/>
            <person name="Cizek A."/>
            <person name="Rychlik I."/>
        </authorList>
    </citation>
    <scope>NUCLEOTIDE SEQUENCE [LARGE SCALE GENOMIC DNA]</scope>
    <source>
        <strain evidence="3">An43</strain>
    </source>
</reference>
<dbReference type="EMBL" id="NFII01000015">
    <property type="protein sequence ID" value="OUO00027.1"/>
    <property type="molecule type" value="Genomic_DNA"/>
</dbReference>
<dbReference type="InterPro" id="IPR025049">
    <property type="entry name" value="Mfa-like_1"/>
</dbReference>
<dbReference type="Gene3D" id="2.60.40.2630">
    <property type="match status" value="1"/>
</dbReference>
<protein>
    <recommendedName>
        <fullName evidence="1">Fibrobacter succinogenes major paralogous domain-containing protein</fullName>
    </recommendedName>
</protein>
<dbReference type="Proteomes" id="UP000195386">
    <property type="component" value="Unassembled WGS sequence"/>
</dbReference>
<dbReference type="Pfam" id="PF09603">
    <property type="entry name" value="Fib_succ_major"/>
    <property type="match status" value="1"/>
</dbReference>
<accession>A0A1Y3YQM9</accession>
<dbReference type="AlphaFoldDB" id="A0A1Y3YQM9"/>
<dbReference type="PROSITE" id="PS51257">
    <property type="entry name" value="PROKAR_LIPOPROTEIN"/>
    <property type="match status" value="1"/>
</dbReference>
<feature type="domain" description="Fibrobacter succinogenes major paralogous" evidence="1">
    <location>
        <begin position="462"/>
        <end position="636"/>
    </location>
</feature>
<evidence type="ECO:0000259" key="1">
    <source>
        <dbReference type="Pfam" id="PF09603"/>
    </source>
</evidence>
<dbReference type="InterPro" id="IPR042278">
    <property type="entry name" value="Mfa-like_1_N"/>
</dbReference>
<proteinExistence type="predicted"/>
<evidence type="ECO:0000313" key="2">
    <source>
        <dbReference type="EMBL" id="OUO00027.1"/>
    </source>
</evidence>
<dbReference type="Gene3D" id="2.60.40.2620">
    <property type="entry name" value="Fimbrillin-like"/>
    <property type="match status" value="1"/>
</dbReference>